<feature type="domain" description="Metalloprotease TldD/E central" evidence="4">
    <location>
        <begin position="106"/>
        <end position="166"/>
    </location>
</feature>
<name>A0A2T1LXT9_9CHRO</name>
<dbReference type="RefSeq" id="WP_106456894.1">
    <property type="nucleotide sequence ID" value="NZ_PXOH01000010.1"/>
</dbReference>
<dbReference type="GO" id="GO:0005829">
    <property type="term" value="C:cytosol"/>
    <property type="evidence" value="ECO:0007669"/>
    <property type="project" value="TreeGrafter"/>
</dbReference>
<dbReference type="InterPro" id="IPR047657">
    <property type="entry name" value="PmbA"/>
</dbReference>
<dbReference type="InterPro" id="IPR035068">
    <property type="entry name" value="TldD/PmbA_N"/>
</dbReference>
<comment type="caution">
    <text evidence="5">The sequence shown here is derived from an EMBL/GenBank/DDBJ whole genome shotgun (WGS) entry which is preliminary data.</text>
</comment>
<evidence type="ECO:0000313" key="5">
    <source>
        <dbReference type="EMBL" id="PSF37205.1"/>
    </source>
</evidence>
<dbReference type="Pfam" id="PF19290">
    <property type="entry name" value="PmbA_TldD_2nd"/>
    <property type="match status" value="1"/>
</dbReference>
<dbReference type="PANTHER" id="PTHR43421:SF1">
    <property type="entry name" value="METALLOPROTEASE PMBA"/>
    <property type="match status" value="1"/>
</dbReference>
<evidence type="ECO:0000259" key="4">
    <source>
        <dbReference type="Pfam" id="PF19290"/>
    </source>
</evidence>
<evidence type="ECO:0000313" key="6">
    <source>
        <dbReference type="Proteomes" id="UP000239001"/>
    </source>
</evidence>
<dbReference type="Gene3D" id="3.30.2290.10">
    <property type="entry name" value="PmbA/TldD superfamily"/>
    <property type="match status" value="1"/>
</dbReference>
<dbReference type="InterPro" id="IPR036059">
    <property type="entry name" value="TldD/PmbA_sf"/>
</dbReference>
<feature type="domain" description="Metalloprotease TldD/E C-terminal" evidence="3">
    <location>
        <begin position="211"/>
        <end position="426"/>
    </location>
</feature>
<reference evidence="5 6" key="2">
    <citation type="submission" date="2018-03" db="EMBL/GenBank/DDBJ databases">
        <authorList>
            <person name="Keele B.F."/>
        </authorList>
    </citation>
    <scope>NUCLEOTIDE SEQUENCE [LARGE SCALE GENOMIC DNA]</scope>
    <source>
        <strain evidence="5 6">CCALA 016</strain>
    </source>
</reference>
<comment type="similarity">
    <text evidence="1">Belongs to the peptidase U62 family.</text>
</comment>
<proteinExistence type="inferred from homology"/>
<dbReference type="Pfam" id="PF01523">
    <property type="entry name" value="PmbA_TldD_1st"/>
    <property type="match status" value="1"/>
</dbReference>
<dbReference type="OrthoDB" id="440929at2"/>
<dbReference type="PANTHER" id="PTHR43421">
    <property type="entry name" value="METALLOPROTEASE PMBA"/>
    <property type="match status" value="1"/>
</dbReference>
<evidence type="ECO:0000259" key="2">
    <source>
        <dbReference type="Pfam" id="PF01523"/>
    </source>
</evidence>
<protein>
    <submittedName>
        <fullName evidence="5">Peptidase C69</fullName>
    </submittedName>
</protein>
<evidence type="ECO:0000259" key="3">
    <source>
        <dbReference type="Pfam" id="PF19289"/>
    </source>
</evidence>
<organism evidence="5 6">
    <name type="scientific">Aphanothece hegewaldii CCALA 016</name>
    <dbReference type="NCBI Taxonomy" id="2107694"/>
    <lineage>
        <taxon>Bacteria</taxon>
        <taxon>Bacillati</taxon>
        <taxon>Cyanobacteriota</taxon>
        <taxon>Cyanophyceae</taxon>
        <taxon>Oscillatoriophycideae</taxon>
        <taxon>Chroococcales</taxon>
        <taxon>Aphanothecaceae</taxon>
        <taxon>Aphanothece</taxon>
    </lineage>
</organism>
<accession>A0A2T1LXT9</accession>
<dbReference type="EMBL" id="PXOH01000010">
    <property type="protein sequence ID" value="PSF37205.1"/>
    <property type="molecule type" value="Genomic_DNA"/>
</dbReference>
<evidence type="ECO:0000256" key="1">
    <source>
        <dbReference type="ARBA" id="ARBA00005836"/>
    </source>
</evidence>
<dbReference type="InterPro" id="IPR045569">
    <property type="entry name" value="Metalloprtase-TldD/E_C"/>
</dbReference>
<gene>
    <name evidence="5" type="ORF">C7H19_10820</name>
</gene>
<dbReference type="InterPro" id="IPR002510">
    <property type="entry name" value="Metalloprtase-TldD/E_N"/>
</dbReference>
<dbReference type="AlphaFoldDB" id="A0A2T1LXT9"/>
<reference evidence="5 6" key="1">
    <citation type="submission" date="2018-03" db="EMBL/GenBank/DDBJ databases">
        <title>The ancient ancestry and fast evolution of plastids.</title>
        <authorList>
            <person name="Moore K.R."/>
            <person name="Magnabosco C."/>
            <person name="Momper L."/>
            <person name="Gold D.A."/>
            <person name="Bosak T."/>
            <person name="Fournier G.P."/>
        </authorList>
    </citation>
    <scope>NUCLEOTIDE SEQUENCE [LARGE SCALE GENOMIC DNA]</scope>
    <source>
        <strain evidence="5 6">CCALA 016</strain>
    </source>
</reference>
<feature type="domain" description="Metalloprotease TldD/E N-terminal" evidence="2">
    <location>
        <begin position="20"/>
        <end position="80"/>
    </location>
</feature>
<dbReference type="GO" id="GO:0008237">
    <property type="term" value="F:metallopeptidase activity"/>
    <property type="evidence" value="ECO:0007669"/>
    <property type="project" value="InterPro"/>
</dbReference>
<dbReference type="InterPro" id="IPR045570">
    <property type="entry name" value="Metalloprtase-TldD/E_cen_dom"/>
</dbReference>
<keyword evidence="6" id="KW-1185">Reference proteome</keyword>
<sequence length="427" mass="46738">MTLEAQQLIDLALKSGASHAEVYQSRSLSRPVFFEANRLKQLESAEAEGTALRLWKDNSPGLAVAYGEVEPKILVEKAIALCDLNPKETIELADARTDIRPNVGESIATEKLVELGKDAINQIRDVYPDVICNAQLDSEVETTLLVNSQGLHCEYTDTSVSYYVGVEWVRGEDFLGVYDGEYTRGKINPHATIQQLLQRLQWAKSNVASPTGKVPVLFTANAATILWGTVASALNGKLVKEKSSPWSDKLGEGVLSDLITLSQQPNLSPYDYPFDDEGTLTQFLSLMEKGTVKQFYCDRTTARSLNTETTGNGFRPSLGRYPTPDLVNLVVEPGMGTLENLIEQIDHGIIIDQILGGEPDLSGDFSINIDLGYRVEKGKITGRVKDTMVAGNVYTALKQVITLGSDRTWNGSCYTPSIIVDGLSVIN</sequence>
<dbReference type="SUPFAM" id="SSF111283">
    <property type="entry name" value="Putative modulator of DNA gyrase, PmbA/TldD"/>
    <property type="match status" value="1"/>
</dbReference>
<dbReference type="Pfam" id="PF19289">
    <property type="entry name" value="PmbA_TldD_3rd"/>
    <property type="match status" value="1"/>
</dbReference>
<dbReference type="GO" id="GO:0006508">
    <property type="term" value="P:proteolysis"/>
    <property type="evidence" value="ECO:0007669"/>
    <property type="project" value="InterPro"/>
</dbReference>
<dbReference type="Proteomes" id="UP000239001">
    <property type="component" value="Unassembled WGS sequence"/>
</dbReference>